<reference evidence="1 2" key="1">
    <citation type="journal article" date="2016" name="Virus Genes">
        <title>Genomic characterization of Salmonella bacteriophages isolated from India.</title>
        <authorList>
            <person name="Karpe Y.A."/>
            <person name="Kanade G.D."/>
            <person name="Pingale K.D."/>
            <person name="Arankalle V.A."/>
            <person name="Banerjee K."/>
        </authorList>
    </citation>
    <scope>NUCLEOTIDE SEQUENCE [LARGE SCALE GENOMIC DNA]</scope>
</reference>
<evidence type="ECO:0000313" key="2">
    <source>
        <dbReference type="Proteomes" id="UP000202449"/>
    </source>
</evidence>
<dbReference type="OrthoDB" id="3970at10239"/>
<evidence type="ECO:0000313" key="1">
    <source>
        <dbReference type="EMBL" id="AKJ73918.1"/>
    </source>
</evidence>
<organism evidence="1 2">
    <name type="scientific">Salmonella phage 37</name>
    <dbReference type="NCBI Taxonomy" id="1654890"/>
    <lineage>
        <taxon>Viruses</taxon>
        <taxon>Duplodnaviria</taxon>
        <taxon>Heunggongvirae</taxon>
        <taxon>Uroviricota</taxon>
        <taxon>Caudoviricetes</taxon>
        <taxon>Casjensviridae</taxon>
        <taxon>Chivirus</taxon>
        <taxon>Chivirus cv37</taxon>
    </lineage>
</organism>
<accession>A0A0N7CFA4</accession>
<proteinExistence type="predicted"/>
<sequence length="335" mass="36476">MASYFDGYEQFRSTDTSNPGTFMRLAGYTVRGSISAGLGRLPTSIGLYTLNSAYERDWTWGGDTLTIGFACKQQARGALFGLKVGDATGRDVPHVVVYTDPVSALITIQTGEDQLEVGYVTPIPTRWYYYEVVMNRATKVIEVFVNGKSDVAFTLPDVIAASAVVRMVFNPFDMLPSFPPDAGYTEDTKVFDDMYAQDGGRLGAIQISGRLPDGDRDTEWGVAGPNPTAAHNQMVGRLPPDMANKFIYTGTNDRHDSFISTAKLPDNGAILAQGLIALVRKATADPVSIIANIDSHTVTLSNIGRNWEYRYAQFTTSGYDQAAIEAAEFGVRSVI</sequence>
<dbReference type="GeneID" id="26684465"/>
<name>A0A0N7CFA4_9CAUD</name>
<dbReference type="KEGG" id="vg:26684465"/>
<keyword evidence="2" id="KW-1185">Reference proteome</keyword>
<protein>
    <submittedName>
        <fullName evidence="1">Uncharacterized protein</fullName>
    </submittedName>
</protein>
<dbReference type="RefSeq" id="YP_009221417.1">
    <property type="nucleotide sequence ID" value="NC_029045.1"/>
</dbReference>
<dbReference type="EMBL" id="KR296691">
    <property type="protein sequence ID" value="AKJ73918.1"/>
    <property type="molecule type" value="Genomic_DNA"/>
</dbReference>
<gene>
    <name evidence="1" type="ORF">SP37_51</name>
</gene>
<dbReference type="Proteomes" id="UP000202449">
    <property type="component" value="Segment"/>
</dbReference>